<accession>A0AAD1XC30</accession>
<evidence type="ECO:0000313" key="3">
    <source>
        <dbReference type="Proteomes" id="UP001295684"/>
    </source>
</evidence>
<gene>
    <name evidence="2" type="ORF">ECRASSUSDP1_LOCUS12128</name>
</gene>
<organism evidence="2 3">
    <name type="scientific">Euplotes crassus</name>
    <dbReference type="NCBI Taxonomy" id="5936"/>
    <lineage>
        <taxon>Eukaryota</taxon>
        <taxon>Sar</taxon>
        <taxon>Alveolata</taxon>
        <taxon>Ciliophora</taxon>
        <taxon>Intramacronucleata</taxon>
        <taxon>Spirotrichea</taxon>
        <taxon>Hypotrichia</taxon>
        <taxon>Euplotida</taxon>
        <taxon>Euplotidae</taxon>
        <taxon>Moneuplotes</taxon>
    </lineage>
</organism>
<keyword evidence="3" id="KW-1185">Reference proteome</keyword>
<dbReference type="Proteomes" id="UP001295684">
    <property type="component" value="Unassembled WGS sequence"/>
</dbReference>
<dbReference type="EMBL" id="CAMPGE010012023">
    <property type="protein sequence ID" value="CAI2370809.1"/>
    <property type="molecule type" value="Genomic_DNA"/>
</dbReference>
<feature type="compositionally biased region" description="Low complexity" evidence="1">
    <location>
        <begin position="254"/>
        <end position="263"/>
    </location>
</feature>
<protein>
    <submittedName>
        <fullName evidence="2">Uncharacterized protein</fullName>
    </submittedName>
</protein>
<feature type="compositionally biased region" description="Pro residues" evidence="1">
    <location>
        <begin position="242"/>
        <end position="253"/>
    </location>
</feature>
<sequence>MVGCVPASERDSSWKFQLKGRQKQDEESEQIFIDPMDYREDIGSGEKLTDFLVDLQNEIAVVVWYINDYGHWYVNRINHEVRGALMNIISQNYPDVIYHEVDMSEYNLNSPTYEDLAYDIGIDIKMLYDSPIVLIVDGESGEAYTSDKGSMALVKMVDMYLQKAEYHQFGVDSELSDLDNVIYQVSRFPVPSVIELEEQYKTIHSHKNAKKDSHPKNQEIPKPEIPHQQNPINTFKEDHKTPSPPSPSPPLQSQPPVSTSPSPSEDPDLISLELYSPPFAPSYSYTPLAAAPPPPPPAHPTLPPYTQQFQIPSGTTQKSEMVQNPVNSQKNKYQEEGEGMPPRNTYTYPPESDPESSPVITTNPEDTIFRDPTEDFYW</sequence>
<feature type="region of interest" description="Disordered" evidence="1">
    <location>
        <begin position="203"/>
        <end position="378"/>
    </location>
</feature>
<feature type="compositionally biased region" description="Polar residues" evidence="1">
    <location>
        <begin position="305"/>
        <end position="331"/>
    </location>
</feature>
<feature type="compositionally biased region" description="Pro residues" evidence="1">
    <location>
        <begin position="290"/>
        <end position="303"/>
    </location>
</feature>
<comment type="caution">
    <text evidence="2">The sequence shown here is derived from an EMBL/GenBank/DDBJ whole genome shotgun (WGS) entry which is preliminary data.</text>
</comment>
<feature type="compositionally biased region" description="Basic and acidic residues" evidence="1">
    <location>
        <begin position="367"/>
        <end position="378"/>
    </location>
</feature>
<evidence type="ECO:0000256" key="1">
    <source>
        <dbReference type="SAM" id="MobiDB-lite"/>
    </source>
</evidence>
<evidence type="ECO:0000313" key="2">
    <source>
        <dbReference type="EMBL" id="CAI2370809.1"/>
    </source>
</evidence>
<dbReference type="AlphaFoldDB" id="A0AAD1XC30"/>
<name>A0AAD1XC30_EUPCR</name>
<proteinExistence type="predicted"/>
<feature type="compositionally biased region" description="Basic and acidic residues" evidence="1">
    <location>
        <begin position="210"/>
        <end position="225"/>
    </location>
</feature>
<reference evidence="2" key="1">
    <citation type="submission" date="2023-07" db="EMBL/GenBank/DDBJ databases">
        <authorList>
            <consortium name="AG Swart"/>
            <person name="Singh M."/>
            <person name="Singh A."/>
            <person name="Seah K."/>
            <person name="Emmerich C."/>
        </authorList>
    </citation>
    <scope>NUCLEOTIDE SEQUENCE</scope>
    <source>
        <strain evidence="2">DP1</strain>
    </source>
</reference>